<dbReference type="InterPro" id="IPR042099">
    <property type="entry name" value="ANL_N_sf"/>
</dbReference>
<dbReference type="RefSeq" id="WP_171346225.1">
    <property type="nucleotide sequence ID" value="NZ_VTYF01000020.1"/>
</dbReference>
<dbReference type="Pfam" id="PF13193">
    <property type="entry name" value="AMP-binding_C"/>
    <property type="match status" value="1"/>
</dbReference>
<dbReference type="PROSITE" id="PS50075">
    <property type="entry name" value="CARRIER"/>
    <property type="match status" value="1"/>
</dbReference>
<dbReference type="Pfam" id="PF00501">
    <property type="entry name" value="AMP-binding"/>
    <property type="match status" value="2"/>
</dbReference>
<feature type="domain" description="Carrier" evidence="1">
    <location>
        <begin position="1154"/>
        <end position="1229"/>
    </location>
</feature>
<dbReference type="Gene3D" id="1.10.1200.10">
    <property type="entry name" value="ACP-like"/>
    <property type="match status" value="1"/>
</dbReference>
<dbReference type="PANTHER" id="PTHR45527">
    <property type="entry name" value="NONRIBOSOMAL PEPTIDE SYNTHETASE"/>
    <property type="match status" value="1"/>
</dbReference>
<organism evidence="2 3">
    <name type="scientific">Vibrio alginolyticus</name>
    <dbReference type="NCBI Taxonomy" id="663"/>
    <lineage>
        <taxon>Bacteria</taxon>
        <taxon>Pseudomonadati</taxon>
        <taxon>Pseudomonadota</taxon>
        <taxon>Gammaproteobacteria</taxon>
        <taxon>Vibrionales</taxon>
        <taxon>Vibrionaceae</taxon>
        <taxon>Vibrio</taxon>
    </lineage>
</organism>
<dbReference type="PANTHER" id="PTHR45527:SF1">
    <property type="entry name" value="FATTY ACID SYNTHASE"/>
    <property type="match status" value="1"/>
</dbReference>
<dbReference type="GO" id="GO:0005829">
    <property type="term" value="C:cytosol"/>
    <property type="evidence" value="ECO:0007669"/>
    <property type="project" value="TreeGrafter"/>
</dbReference>
<dbReference type="EMBL" id="VTYF01000020">
    <property type="protein sequence ID" value="NOI11643.1"/>
    <property type="molecule type" value="Genomic_DNA"/>
</dbReference>
<name>A0A7Y4B6P4_VIBAL</name>
<dbReference type="CDD" id="cd05930">
    <property type="entry name" value="A_NRPS"/>
    <property type="match status" value="1"/>
</dbReference>
<dbReference type="SUPFAM" id="SSF52777">
    <property type="entry name" value="CoA-dependent acyltransferases"/>
    <property type="match status" value="2"/>
</dbReference>
<dbReference type="InterPro" id="IPR000873">
    <property type="entry name" value="AMP-dep_synth/lig_dom"/>
</dbReference>
<protein>
    <submittedName>
        <fullName evidence="2">AMP-binding protein</fullName>
    </submittedName>
</protein>
<reference evidence="2 3" key="1">
    <citation type="submission" date="2019-09" db="EMBL/GenBank/DDBJ databases">
        <title>Draft genome sequencing and comparative genomics of hatchery-associated Vibrios.</title>
        <authorList>
            <person name="Kehlet-Delgado H."/>
            <person name="Mueller R.S."/>
        </authorList>
    </citation>
    <scope>NUCLEOTIDE SEQUENCE [LARGE SCALE GENOMIC DNA]</scope>
    <source>
        <strain evidence="2 3">081416A</strain>
    </source>
</reference>
<dbReference type="Pfam" id="PF00668">
    <property type="entry name" value="Condensation"/>
    <property type="match status" value="1"/>
</dbReference>
<dbReference type="InterPro" id="IPR020845">
    <property type="entry name" value="AMP-binding_CS"/>
</dbReference>
<dbReference type="InterPro" id="IPR001242">
    <property type="entry name" value="Condensation_dom"/>
</dbReference>
<comment type="caution">
    <text evidence="2">The sequence shown here is derived from an EMBL/GenBank/DDBJ whole genome shotgun (WGS) entry which is preliminary data.</text>
</comment>
<dbReference type="GO" id="GO:0043041">
    <property type="term" value="P:amino acid activation for nonribosomal peptide biosynthetic process"/>
    <property type="evidence" value="ECO:0007669"/>
    <property type="project" value="TreeGrafter"/>
</dbReference>
<dbReference type="Pfam" id="PF00550">
    <property type="entry name" value="PP-binding"/>
    <property type="match status" value="1"/>
</dbReference>
<dbReference type="InterPro" id="IPR009081">
    <property type="entry name" value="PP-bd_ACP"/>
</dbReference>
<dbReference type="Gene3D" id="3.30.559.10">
    <property type="entry name" value="Chloramphenicol acetyltransferase-like domain"/>
    <property type="match status" value="1"/>
</dbReference>
<dbReference type="SUPFAM" id="SSF47336">
    <property type="entry name" value="ACP-like"/>
    <property type="match status" value="1"/>
</dbReference>
<evidence type="ECO:0000259" key="1">
    <source>
        <dbReference type="PROSITE" id="PS50075"/>
    </source>
</evidence>
<evidence type="ECO:0000313" key="2">
    <source>
        <dbReference type="EMBL" id="NOI11643.1"/>
    </source>
</evidence>
<proteinExistence type="predicted"/>
<gene>
    <name evidence="2" type="ORF">F0254_22705</name>
</gene>
<accession>A0A7Y4B6P4</accession>
<dbReference type="GO" id="GO:0044550">
    <property type="term" value="P:secondary metabolite biosynthetic process"/>
    <property type="evidence" value="ECO:0007669"/>
    <property type="project" value="TreeGrafter"/>
</dbReference>
<dbReference type="SUPFAM" id="SSF56801">
    <property type="entry name" value="Acetyl-CoA synthetase-like"/>
    <property type="match status" value="2"/>
</dbReference>
<sequence length="1263" mass="142583">MSAMDILKRLGNVGAKIALEGQNLRLLPGQMPMCEELLQDVRENKLELIALLTQRQAQSVSLLEPDQRILPVRLTSAQNTFWYQEQMSRDASVNNMYFAWRVVGKIDQHALKAALLKLVLRHEALRMRIYSTQHGGEQQCYSVQNEQELRFSIVVLGLDKIIENLASTKLSLEKGHGYQAVLYQTGEEEYVFGFVLHHCLGDGLSLGIIKQDLTSFYNSELGLESVEILSPLSMQFLDYAVAQERYLDSPQAEVDQAFWSRELKGQDAVSEFSPDHGRAKLHPGHGIVIHSLLESSVATQLRELAKRLKCTLFPVFMSLFHLHLSRYTEHEEFSIGTPVSNRHTEDLQRSIGLFINAIALKLFSDKRLTLIELVERTVAKVSEAMKHKDFPFEKVVEAMGGGRDPSYNPLYQAMFIFDAKRETTISWPGSVIKPYGVVDKASLPVDLMLRVTDLGTDIKFELTYNSQLFDADTIQARLADFTGLMRDCLEFPDTPVGELFKLSPGDYRSYQNLNACGCPATVGIRFSPSEVIDALCRHSNKVIRVEEREITFSTLGEMANEIKESLVSIKGPHSKCVAVLVDRGINSLSALAGTMAARSCYVPIDAMLPDERIEQLIRLSNAEYVLVDLTNYFRVAQQVEIITTFSYQSLLLCRVVFEQAEGAAPSDGTAYLMFTSGTTGEPKGVEVSENNLDHFMTAMDDWIKYDDNSRWLAVTKVTFDISMLELLWTLLRGVNITLYIPMDMTSSIQQPWPELKVMTGSVSPDTVTWLSRQLPPEIKLVNSSAMPENAELSPDFDLTYDDGVQISVESTYIFGKIGFEEKSKKESLDRLQSLLSRGKRSVKLIMPPGQDSSGQLLILTSMLASKRAKARKRIHRSLPDVLNLEGITHFQCTPSQGELVLKELHPEQSLNSLQQWFLGGESLPLELAQAISKRSKCELYNLYGPTECTVWATCWKVDLKRKEIFLGRPLKGTFLCIVDDDNNQVPIGVSGELLIGGKQVTHGYINKPSLTATSFISLGGQRFYRTGDHVKYTRKGDLLYLGRKDSQIKLFGHRIEPGEIEAQIKRLFGFQECVVVLSGNRSAPQLVAYYVIKQGLFDSIEPAHLNTKLKQVLPLYMLPKHYIQIESVPLTNHGKLDRKALQNRPLKLYPTPQNVMTPTQQSLHRVWRQELGREHLLLSDNFFELGGSSAQLVNIVHALRGLGYSYLTAADMFELPTIGELSHFIDSWRQRETNIQRVNVQENLLDRRARLINIRQVREKRNA</sequence>
<dbReference type="Gene3D" id="3.40.50.12780">
    <property type="entry name" value="N-terminal domain of ligase-like"/>
    <property type="match status" value="2"/>
</dbReference>
<dbReference type="AlphaFoldDB" id="A0A7Y4B6P4"/>
<evidence type="ECO:0000313" key="3">
    <source>
        <dbReference type="Proteomes" id="UP000532247"/>
    </source>
</evidence>
<dbReference type="Gene3D" id="3.30.559.30">
    <property type="entry name" value="Nonribosomal peptide synthetase, condensation domain"/>
    <property type="match status" value="1"/>
</dbReference>
<dbReference type="Gene3D" id="3.30.300.30">
    <property type="match status" value="1"/>
</dbReference>
<dbReference type="GO" id="GO:0003824">
    <property type="term" value="F:catalytic activity"/>
    <property type="evidence" value="ECO:0007669"/>
    <property type="project" value="InterPro"/>
</dbReference>
<dbReference type="InterPro" id="IPR036736">
    <property type="entry name" value="ACP-like_sf"/>
</dbReference>
<dbReference type="PROSITE" id="PS00455">
    <property type="entry name" value="AMP_BINDING"/>
    <property type="match status" value="1"/>
</dbReference>
<dbReference type="InterPro" id="IPR023213">
    <property type="entry name" value="CAT-like_dom_sf"/>
</dbReference>
<dbReference type="GO" id="GO:0031177">
    <property type="term" value="F:phosphopantetheine binding"/>
    <property type="evidence" value="ECO:0007669"/>
    <property type="project" value="TreeGrafter"/>
</dbReference>
<dbReference type="InterPro" id="IPR045851">
    <property type="entry name" value="AMP-bd_C_sf"/>
</dbReference>
<dbReference type="Proteomes" id="UP000532247">
    <property type="component" value="Unassembled WGS sequence"/>
</dbReference>
<dbReference type="InterPro" id="IPR025110">
    <property type="entry name" value="AMP-bd_C"/>
</dbReference>